<dbReference type="SUPFAM" id="SSF52540">
    <property type="entry name" value="P-loop containing nucleoside triphosphate hydrolases"/>
    <property type="match status" value="1"/>
</dbReference>
<proteinExistence type="predicted"/>
<dbReference type="PANTHER" id="PTHR13696:SF96">
    <property type="entry name" value="COBQ_COBB_MIND_PARA NUCLEOTIDE BINDING DOMAIN-CONTAINING PROTEIN"/>
    <property type="match status" value="1"/>
</dbReference>
<sequence>MILVLEVSDDRPRTIPDLVMAVITFANTKGGAGKTTAVLLLASQLARRGLKVCVIDTDPQRWLSKWREAADYRVDLSVITYVSASSLQQHVLDNRRKFDHVIIDLPGAQSPLLATAVGLSNHVLIPVQGSTMDAQGGAQVLELLRYLDDRASIKIPHSVVLSRVNSMVTTRALLSAKALLAKRNVHVLDTPIIERAAFRDMFDFGGYLHMMNPSQVSNLDKALQNAQAFADEVMRLLPAQSAARMVSAA</sequence>
<dbReference type="InterPro" id="IPR027417">
    <property type="entry name" value="P-loop_NTPase"/>
</dbReference>
<organism evidence="1 2">
    <name type="scientific">Agrobacterium rubi TR3 = NBRC 13261</name>
    <dbReference type="NCBI Taxonomy" id="1368415"/>
    <lineage>
        <taxon>Bacteria</taxon>
        <taxon>Pseudomonadati</taxon>
        <taxon>Pseudomonadota</taxon>
        <taxon>Alphaproteobacteria</taxon>
        <taxon>Hyphomicrobiales</taxon>
        <taxon>Rhizobiaceae</taxon>
        <taxon>Rhizobium/Agrobacterium group</taxon>
        <taxon>Agrobacterium</taxon>
    </lineage>
</organism>
<dbReference type="PANTHER" id="PTHR13696">
    <property type="entry name" value="P-LOOP CONTAINING NUCLEOSIDE TRIPHOSPHATE HYDROLASE"/>
    <property type="match status" value="1"/>
</dbReference>
<dbReference type="PIRSF" id="PIRSF009320">
    <property type="entry name" value="Nuc_binding_HP_1000"/>
    <property type="match status" value="1"/>
</dbReference>
<dbReference type="EMBL" id="BBJU01000007">
    <property type="protein sequence ID" value="GAK69534.1"/>
    <property type="molecule type" value="Genomic_DNA"/>
</dbReference>
<reference evidence="1 2" key="1">
    <citation type="submission" date="2014-08" db="EMBL/GenBank/DDBJ databases">
        <title>Whole genome shotgun sequence of Rhizobium rubi NBRC 13261.</title>
        <authorList>
            <person name="Katano-Makiyama Y."/>
            <person name="Hosoyama A."/>
            <person name="Hashimoto M."/>
            <person name="Hosoyama Y."/>
            <person name="Noguchi M."/>
            <person name="Tsuchikane K."/>
            <person name="Uohara A."/>
            <person name="Ohji S."/>
            <person name="Ichikawa N."/>
            <person name="Kimura A."/>
            <person name="Yamazoe A."/>
            <person name="Fujita N."/>
        </authorList>
    </citation>
    <scope>NUCLEOTIDE SEQUENCE [LARGE SCALE GENOMIC DNA]</scope>
    <source>
        <strain evidence="1 2">NBRC 13261</strain>
    </source>
</reference>
<name>A0A081CS88_9HYPH</name>
<dbReference type="Pfam" id="PF07015">
    <property type="entry name" value="VirC1"/>
    <property type="match status" value="1"/>
</dbReference>
<dbReference type="Proteomes" id="UP000028701">
    <property type="component" value="Unassembled WGS sequence"/>
</dbReference>
<dbReference type="Gene3D" id="3.40.50.300">
    <property type="entry name" value="P-loop containing nucleotide triphosphate hydrolases"/>
    <property type="match status" value="1"/>
</dbReference>
<evidence type="ECO:0000313" key="1">
    <source>
        <dbReference type="EMBL" id="GAK69534.1"/>
    </source>
</evidence>
<dbReference type="InterPro" id="IPR050678">
    <property type="entry name" value="DNA_Partitioning_ATPase"/>
</dbReference>
<dbReference type="InterPro" id="IPR009744">
    <property type="entry name" value="VirC1"/>
</dbReference>
<protein>
    <submittedName>
        <fullName evidence="1">Chromosome partitioning protein ParA</fullName>
    </submittedName>
</protein>
<gene>
    <name evidence="1" type="primary">parA</name>
    <name evidence="1" type="ORF">RRU01S_07_00590</name>
</gene>
<comment type="caution">
    <text evidence="1">The sequence shown here is derived from an EMBL/GenBank/DDBJ whole genome shotgun (WGS) entry which is preliminary data.</text>
</comment>
<dbReference type="CDD" id="cd02042">
    <property type="entry name" value="ParAB_family"/>
    <property type="match status" value="1"/>
</dbReference>
<evidence type="ECO:0000313" key="2">
    <source>
        <dbReference type="Proteomes" id="UP000028701"/>
    </source>
</evidence>
<dbReference type="eggNOG" id="COG1192">
    <property type="taxonomic scope" value="Bacteria"/>
</dbReference>
<dbReference type="AlphaFoldDB" id="A0A081CS88"/>
<accession>A0A081CS88</accession>